<dbReference type="InterPro" id="IPR016186">
    <property type="entry name" value="C-type_lectin-like/link_sf"/>
</dbReference>
<keyword evidence="2" id="KW-0732">Signal</keyword>
<dbReference type="SMR" id="A0A3L5TV27"/>
<feature type="non-terminal residue" evidence="4">
    <location>
        <position position="1"/>
    </location>
</feature>
<feature type="domain" description="C-type lectin" evidence="3">
    <location>
        <begin position="71"/>
        <end position="183"/>
    </location>
</feature>
<dbReference type="Gene3D" id="3.10.100.10">
    <property type="entry name" value="Mannose-Binding Protein A, subunit A"/>
    <property type="match status" value="1"/>
</dbReference>
<dbReference type="EMBL" id="KV581473">
    <property type="protein sequence ID" value="OPL33807.1"/>
    <property type="molecule type" value="Genomic_DNA"/>
</dbReference>
<name>A0A3L5TV27_MYTGA</name>
<sequence length="216" mass="25577">MFLSVILVLCCISKIEAYTCDRSKEKAMISKIQSVSISMQSLIETLENKIYDNSCKCSIDENKCPDGWKKYKNHCYFFSTDGKTWHDAEKQCKDMRGYLVQITDSAENSWMVDMLTKSSAKFYYGFWMGMTDLKTEGEWRWANDESKIRFSNWSPNQPDDNNNHEDCGQFWSHHHFEWNDAPCYLDKMGYICECSNVRIELPFPQWMRDTSKQWNI</sequence>
<dbReference type="PANTHER" id="PTHR22803">
    <property type="entry name" value="MANNOSE, PHOSPHOLIPASE, LECTIN RECEPTOR RELATED"/>
    <property type="match status" value="1"/>
</dbReference>
<dbReference type="PROSITE" id="PS00615">
    <property type="entry name" value="C_TYPE_LECTIN_1"/>
    <property type="match status" value="1"/>
</dbReference>
<dbReference type="InterPro" id="IPR016187">
    <property type="entry name" value="CTDL_fold"/>
</dbReference>
<evidence type="ECO:0000256" key="1">
    <source>
        <dbReference type="ARBA" id="ARBA00023157"/>
    </source>
</evidence>
<dbReference type="InterPro" id="IPR018378">
    <property type="entry name" value="C-type_lectin_CS"/>
</dbReference>
<dbReference type="SMART" id="SM00034">
    <property type="entry name" value="CLECT"/>
    <property type="match status" value="1"/>
</dbReference>
<dbReference type="Proteomes" id="UP000266721">
    <property type="component" value="Unassembled WGS sequence"/>
</dbReference>
<reference evidence="4 5" key="1">
    <citation type="journal article" date="2016" name="PLoS ONE">
        <title>A First Insight into the Genome of the Filter-Feeder Mussel Mytilus galloprovincialis.</title>
        <authorList>
            <person name="Murgarella M."/>
            <person name="Puiu D."/>
            <person name="Novoa B."/>
            <person name="Figueras A."/>
            <person name="Posada D."/>
            <person name="Canchaya C."/>
        </authorList>
    </citation>
    <scope>NUCLEOTIDE SEQUENCE [LARGE SCALE GENOMIC DNA]</scope>
    <source>
        <tissue evidence="4">Muscle</tissue>
    </source>
</reference>
<accession>A0A3L5TV27</accession>
<evidence type="ECO:0000259" key="3">
    <source>
        <dbReference type="PROSITE" id="PS50041"/>
    </source>
</evidence>
<feature type="signal peptide" evidence="2">
    <location>
        <begin position="1"/>
        <end position="17"/>
    </location>
</feature>
<comment type="caution">
    <text evidence="4">The sequence shown here is derived from an EMBL/GenBank/DDBJ whole genome shotgun (WGS) entry which is preliminary data.</text>
</comment>
<dbReference type="SUPFAM" id="SSF56436">
    <property type="entry name" value="C-type lectin-like"/>
    <property type="match status" value="1"/>
</dbReference>
<dbReference type="CDD" id="cd00037">
    <property type="entry name" value="CLECT"/>
    <property type="match status" value="1"/>
</dbReference>
<dbReference type="PROSITE" id="PS50041">
    <property type="entry name" value="C_TYPE_LECTIN_2"/>
    <property type="match status" value="1"/>
</dbReference>
<evidence type="ECO:0000313" key="4">
    <source>
        <dbReference type="EMBL" id="OPL33807.1"/>
    </source>
</evidence>
<dbReference type="InterPro" id="IPR050111">
    <property type="entry name" value="C-type_lectin/snaclec_domain"/>
</dbReference>
<dbReference type="Pfam" id="PF00059">
    <property type="entry name" value="Lectin_C"/>
    <property type="match status" value="1"/>
</dbReference>
<feature type="chain" id="PRO_5018207486" evidence="2">
    <location>
        <begin position="18"/>
        <end position="216"/>
    </location>
</feature>
<protein>
    <submittedName>
        <fullName evidence="4">Aggrecan core protein</fullName>
    </submittedName>
</protein>
<organism evidence="4 5">
    <name type="scientific">Mytilus galloprovincialis</name>
    <name type="common">Mediterranean mussel</name>
    <dbReference type="NCBI Taxonomy" id="29158"/>
    <lineage>
        <taxon>Eukaryota</taxon>
        <taxon>Metazoa</taxon>
        <taxon>Spiralia</taxon>
        <taxon>Lophotrochozoa</taxon>
        <taxon>Mollusca</taxon>
        <taxon>Bivalvia</taxon>
        <taxon>Autobranchia</taxon>
        <taxon>Pteriomorphia</taxon>
        <taxon>Mytilida</taxon>
        <taxon>Mytiloidea</taxon>
        <taxon>Mytilidae</taxon>
        <taxon>Mytilinae</taxon>
        <taxon>Mytilus</taxon>
    </lineage>
</organism>
<gene>
    <name evidence="4" type="ORF">AM593_01286</name>
</gene>
<dbReference type="AlphaFoldDB" id="A0A3L5TV27"/>
<evidence type="ECO:0000256" key="2">
    <source>
        <dbReference type="SAM" id="SignalP"/>
    </source>
</evidence>
<keyword evidence="1" id="KW-1015">Disulfide bond</keyword>
<keyword evidence="5" id="KW-1185">Reference proteome</keyword>
<dbReference type="InterPro" id="IPR001304">
    <property type="entry name" value="C-type_lectin-like"/>
</dbReference>
<evidence type="ECO:0000313" key="5">
    <source>
        <dbReference type="Proteomes" id="UP000266721"/>
    </source>
</evidence>
<proteinExistence type="predicted"/>